<organism evidence="1 2">
    <name type="scientific">Peribacillus asahii</name>
    <dbReference type="NCBI Taxonomy" id="228899"/>
    <lineage>
        <taxon>Bacteria</taxon>
        <taxon>Bacillati</taxon>
        <taxon>Bacillota</taxon>
        <taxon>Bacilli</taxon>
        <taxon>Bacillales</taxon>
        <taxon>Bacillaceae</taxon>
        <taxon>Peribacillus</taxon>
    </lineage>
</organism>
<accession>A0A3T0KWF4</accession>
<gene>
    <name evidence="1" type="ORF">BAOM_4050</name>
</gene>
<reference evidence="1 2" key="1">
    <citation type="submission" date="2018-01" db="EMBL/GenBank/DDBJ databases">
        <title>Bacillus asahii Genome sequencing and assembly.</title>
        <authorList>
            <person name="Jiang H."/>
            <person name="Feng Y."/>
            <person name="Zhao F."/>
            <person name="Lin X."/>
        </authorList>
    </citation>
    <scope>NUCLEOTIDE SEQUENCE [LARGE SCALE GENOMIC DNA]</scope>
    <source>
        <strain evidence="1 2">OM18</strain>
    </source>
</reference>
<dbReference type="AlphaFoldDB" id="A0A3T0KWF4"/>
<dbReference type="OrthoDB" id="2735026at2"/>
<sequence length="127" mass="14943">MALLFRLILLVVIVFLLYTAIKYMLSSRRKLELAHEQGKFYFLDDPKNIRKNFLLTYNGVLFEGEKYLGTTERSFEVVSIFIWPKNTADLKGLKRDDFLKIEAAIKKQYPASSIDWKSPVKEFLNRD</sequence>
<dbReference type="KEGG" id="pasa:BAOM_4050"/>
<dbReference type="RefSeq" id="WP_127761589.1">
    <property type="nucleotide sequence ID" value="NZ_CP026095.1"/>
</dbReference>
<proteinExistence type="predicted"/>
<dbReference type="EMBL" id="CP026095">
    <property type="protein sequence ID" value="AZV44657.1"/>
    <property type="molecule type" value="Genomic_DNA"/>
</dbReference>
<protein>
    <submittedName>
        <fullName evidence="1">Sigma-w pathway protein ysdB</fullName>
    </submittedName>
</protein>
<evidence type="ECO:0000313" key="2">
    <source>
        <dbReference type="Proteomes" id="UP000283095"/>
    </source>
</evidence>
<evidence type="ECO:0000313" key="1">
    <source>
        <dbReference type="EMBL" id="AZV44657.1"/>
    </source>
</evidence>
<name>A0A3T0KWF4_9BACI</name>
<dbReference type="Proteomes" id="UP000283095">
    <property type="component" value="Chromosome"/>
</dbReference>